<dbReference type="Pfam" id="PF18332">
    <property type="entry name" value="XRN1_D1"/>
    <property type="match status" value="1"/>
</dbReference>
<evidence type="ECO:0000259" key="4">
    <source>
        <dbReference type="Pfam" id="PF18334"/>
    </source>
</evidence>
<evidence type="ECO:0000313" key="5">
    <source>
        <dbReference type="EMBL" id="EPT01676.1"/>
    </source>
</evidence>
<dbReference type="PANTHER" id="PTHR12341">
    <property type="entry name" value="5'-&gt;3' EXORIBONUCLEASE"/>
    <property type="match status" value="1"/>
</dbReference>
<dbReference type="GO" id="GO:0004534">
    <property type="term" value="F:5'-3' RNA exonuclease activity"/>
    <property type="evidence" value="ECO:0007669"/>
    <property type="project" value="TreeGrafter"/>
</dbReference>
<gene>
    <name evidence="5" type="ORF">FOMPIDRAFT_1023158</name>
</gene>
<dbReference type="Proteomes" id="UP000015241">
    <property type="component" value="Unassembled WGS sequence"/>
</dbReference>
<dbReference type="GO" id="GO:0000956">
    <property type="term" value="P:nuclear-transcribed mRNA catabolic process"/>
    <property type="evidence" value="ECO:0007669"/>
    <property type="project" value="TreeGrafter"/>
</dbReference>
<dbReference type="Gene3D" id="2.30.30.750">
    <property type="match status" value="1"/>
</dbReference>
<feature type="region of interest" description="Disordered" evidence="1">
    <location>
        <begin position="657"/>
        <end position="721"/>
    </location>
</feature>
<dbReference type="STRING" id="743788.S8FJV6"/>
<dbReference type="InterPro" id="IPR041385">
    <property type="entry name" value="SH3_12"/>
</dbReference>
<dbReference type="InParanoid" id="S8FJV6"/>
<feature type="compositionally biased region" description="Gly residues" evidence="1">
    <location>
        <begin position="614"/>
        <end position="628"/>
    </location>
</feature>
<protein>
    <submittedName>
        <fullName evidence="5">Uncharacterized protein</fullName>
    </submittedName>
</protein>
<feature type="compositionally biased region" description="Gly residues" evidence="1">
    <location>
        <begin position="692"/>
        <end position="712"/>
    </location>
</feature>
<feature type="domain" description="5'-3' exoribonuclease 1 D1" evidence="3">
    <location>
        <begin position="17"/>
        <end position="208"/>
    </location>
</feature>
<dbReference type="InterPro" id="IPR040992">
    <property type="entry name" value="XRN1_D1"/>
</dbReference>
<dbReference type="Pfam" id="PF18334">
    <property type="entry name" value="XRN1_D2_D3"/>
    <property type="match status" value="1"/>
</dbReference>
<dbReference type="PANTHER" id="PTHR12341:SF7">
    <property type="entry name" value="5'-3' EXORIBONUCLEASE 1"/>
    <property type="match status" value="1"/>
</dbReference>
<dbReference type="InterPro" id="IPR027073">
    <property type="entry name" value="5_3_exoribonuclease"/>
</dbReference>
<dbReference type="InterPro" id="IPR047008">
    <property type="entry name" value="XRN1_SH3_sf"/>
</dbReference>
<evidence type="ECO:0000256" key="1">
    <source>
        <dbReference type="SAM" id="MobiDB-lite"/>
    </source>
</evidence>
<dbReference type="OrthoDB" id="372487at2759"/>
<proteinExistence type="predicted"/>
<feature type="compositionally biased region" description="Low complexity" evidence="1">
    <location>
        <begin position="658"/>
        <end position="678"/>
    </location>
</feature>
<keyword evidence="6" id="KW-1185">Reference proteome</keyword>
<dbReference type="Pfam" id="PF18129">
    <property type="entry name" value="SH3_12"/>
    <property type="match status" value="1"/>
</dbReference>
<dbReference type="EMBL" id="KE504140">
    <property type="protein sequence ID" value="EPT01676.1"/>
    <property type="molecule type" value="Genomic_DNA"/>
</dbReference>
<feature type="region of interest" description="Disordered" evidence="1">
    <location>
        <begin position="586"/>
        <end position="631"/>
    </location>
</feature>
<dbReference type="InterPro" id="IPR041106">
    <property type="entry name" value="XRN1_D2_D3"/>
</dbReference>
<dbReference type="eggNOG" id="KOG2045">
    <property type="taxonomic scope" value="Eukaryota"/>
</dbReference>
<dbReference type="InterPro" id="IPR014722">
    <property type="entry name" value="Rib_uL2_dom2"/>
</dbReference>
<sequence>MEPFDLPTLDGLHLLEGLLEGVHLGTESLAGFPSLQTLPHTAALGYHGVNVHGSESRNKSMVVHIENPHERRKAEDIANEMIGRRTFIGWPFLQEGMVSAVSDNLFKYEKMAVILGRPPKIISNPHSQHGLAIWKSKAEQKEQFYSKRCGVITGDIDILVHVRPLKGMKRLDTGAFVKDYEGPEKETEQPVQLTVSEVVSEDPRFVEKEPPPLSEEFPEGSKVFFLGEHAYGVAASISATTKDTLSVILAFFPSETYENEKFKSIVDHRMSSRYFPSFKVGDMVGLSGRALSKITSSFMVLTNDGQKNNLGLSLKFEGKGLKVIDYSRKNDRYWEFSEKAVDLIREYKEKYSEVMRVLDRGGDAMLAASDVFPGADAESRVKEVKHWLNSKGIRDFEPVSLFCDQLKKDTVKEIEELADRITSTKSANVIKKAMVKGIPRQAILKPAHAVYRLQNQHFELGDRVTMVQDSGSVPLSLKGIVIGMNAKSMDVVWDAPFMAGTTLGDRCSQYRGATVEFTSCLNLTNPQFIASTNPDHPTQQRPSVPFNPRFGPRPVIQPARGPQAATSFGPPSHVHIMANPNRGWGGFDRGRGRGGYSGATNGHGGPSAAPPVSNGGGQLHLNGRGGAPNGEQHYPHDDAIVSLGPSVNGGRGKAPFVPRGGFAPRGAPTGARGGFAPRGRGGFPPNGNPPRGRGGPPRGDFRGGYRGRGRGAGPAANPLVS</sequence>
<feature type="domain" description="Exoribonuclease Xrn1 D2/D3" evidence="4">
    <location>
        <begin position="212"/>
        <end position="436"/>
    </location>
</feature>
<dbReference type="Gene3D" id="2.170.260.40">
    <property type="match status" value="1"/>
</dbReference>
<evidence type="ECO:0000259" key="3">
    <source>
        <dbReference type="Pfam" id="PF18332"/>
    </source>
</evidence>
<dbReference type="Gene3D" id="2.30.30.30">
    <property type="match status" value="1"/>
</dbReference>
<organism evidence="5 6">
    <name type="scientific">Fomitopsis schrenkii</name>
    <name type="common">Brown rot fungus</name>
    <dbReference type="NCBI Taxonomy" id="2126942"/>
    <lineage>
        <taxon>Eukaryota</taxon>
        <taxon>Fungi</taxon>
        <taxon>Dikarya</taxon>
        <taxon>Basidiomycota</taxon>
        <taxon>Agaricomycotina</taxon>
        <taxon>Agaricomycetes</taxon>
        <taxon>Polyporales</taxon>
        <taxon>Fomitopsis</taxon>
    </lineage>
</organism>
<name>S8FJV6_FOMSC</name>
<feature type="compositionally biased region" description="Gly residues" evidence="1">
    <location>
        <begin position="586"/>
        <end position="605"/>
    </location>
</feature>
<reference evidence="5 6" key="1">
    <citation type="journal article" date="2012" name="Science">
        <title>The Paleozoic origin of enzymatic lignin decomposition reconstructed from 31 fungal genomes.</title>
        <authorList>
            <person name="Floudas D."/>
            <person name="Binder M."/>
            <person name="Riley R."/>
            <person name="Barry K."/>
            <person name="Blanchette R.A."/>
            <person name="Henrissat B."/>
            <person name="Martinez A.T."/>
            <person name="Otillar R."/>
            <person name="Spatafora J.W."/>
            <person name="Yadav J.S."/>
            <person name="Aerts A."/>
            <person name="Benoit I."/>
            <person name="Boyd A."/>
            <person name="Carlson A."/>
            <person name="Copeland A."/>
            <person name="Coutinho P.M."/>
            <person name="de Vries R.P."/>
            <person name="Ferreira P."/>
            <person name="Findley K."/>
            <person name="Foster B."/>
            <person name="Gaskell J."/>
            <person name="Glotzer D."/>
            <person name="Gorecki P."/>
            <person name="Heitman J."/>
            <person name="Hesse C."/>
            <person name="Hori C."/>
            <person name="Igarashi K."/>
            <person name="Jurgens J.A."/>
            <person name="Kallen N."/>
            <person name="Kersten P."/>
            <person name="Kohler A."/>
            <person name="Kuees U."/>
            <person name="Kumar T.K.A."/>
            <person name="Kuo A."/>
            <person name="LaButti K."/>
            <person name="Larrondo L.F."/>
            <person name="Lindquist E."/>
            <person name="Ling A."/>
            <person name="Lombard V."/>
            <person name="Lucas S."/>
            <person name="Lundell T."/>
            <person name="Martin R."/>
            <person name="McLaughlin D.J."/>
            <person name="Morgenstern I."/>
            <person name="Morin E."/>
            <person name="Murat C."/>
            <person name="Nagy L.G."/>
            <person name="Nolan M."/>
            <person name="Ohm R.A."/>
            <person name="Patyshakuliyeva A."/>
            <person name="Rokas A."/>
            <person name="Ruiz-Duenas F.J."/>
            <person name="Sabat G."/>
            <person name="Salamov A."/>
            <person name="Samejima M."/>
            <person name="Schmutz J."/>
            <person name="Slot J.C."/>
            <person name="St John F."/>
            <person name="Stenlid J."/>
            <person name="Sun H."/>
            <person name="Sun S."/>
            <person name="Syed K."/>
            <person name="Tsang A."/>
            <person name="Wiebenga A."/>
            <person name="Young D."/>
            <person name="Pisabarro A."/>
            <person name="Eastwood D.C."/>
            <person name="Martin F."/>
            <person name="Cullen D."/>
            <person name="Grigoriev I.V."/>
            <person name="Hibbett D.S."/>
        </authorList>
    </citation>
    <scope>NUCLEOTIDE SEQUENCE</scope>
    <source>
        <strain evidence="6">FP-58527</strain>
    </source>
</reference>
<dbReference type="GO" id="GO:0005634">
    <property type="term" value="C:nucleus"/>
    <property type="evidence" value="ECO:0007669"/>
    <property type="project" value="TreeGrafter"/>
</dbReference>
<dbReference type="HOGENOM" id="CLU_016263_0_0_1"/>
<dbReference type="AlphaFoldDB" id="S8FJV6"/>
<feature type="domain" description="5'-3' exoribonuclease 1 SH3-like" evidence="2">
    <location>
        <begin position="456"/>
        <end position="522"/>
    </location>
</feature>
<evidence type="ECO:0000259" key="2">
    <source>
        <dbReference type="Pfam" id="PF18129"/>
    </source>
</evidence>
<dbReference type="GO" id="GO:0003723">
    <property type="term" value="F:RNA binding"/>
    <property type="evidence" value="ECO:0007669"/>
    <property type="project" value="TreeGrafter"/>
</dbReference>
<accession>S8FJV6</accession>
<dbReference type="InterPro" id="IPR047007">
    <property type="entry name" value="XRN1_D1_sf"/>
</dbReference>
<evidence type="ECO:0000313" key="6">
    <source>
        <dbReference type="Proteomes" id="UP000015241"/>
    </source>
</evidence>
<dbReference type="GO" id="GO:0016075">
    <property type="term" value="P:rRNA catabolic process"/>
    <property type="evidence" value="ECO:0007669"/>
    <property type="project" value="TreeGrafter"/>
</dbReference>